<evidence type="ECO:0000256" key="3">
    <source>
        <dbReference type="ARBA" id="ARBA00022989"/>
    </source>
</evidence>
<keyword evidence="4 5" id="KW-0472">Membrane</keyword>
<dbReference type="InterPro" id="IPR000276">
    <property type="entry name" value="GPCR_Rhodpsn"/>
</dbReference>
<comment type="subcellular location">
    <subcellularLocation>
        <location evidence="1">Membrane</location>
    </subcellularLocation>
</comment>
<dbReference type="PROSITE" id="PS50262">
    <property type="entry name" value="G_PROTEIN_RECEP_F1_2"/>
    <property type="match status" value="1"/>
</dbReference>
<dbReference type="Gene3D" id="1.20.1070.10">
    <property type="entry name" value="Rhodopsin 7-helix transmembrane proteins"/>
    <property type="match status" value="1"/>
</dbReference>
<dbReference type="Proteomes" id="UP001165740">
    <property type="component" value="Chromosome 4"/>
</dbReference>
<evidence type="ECO:0000256" key="2">
    <source>
        <dbReference type="ARBA" id="ARBA00022692"/>
    </source>
</evidence>
<dbReference type="AlphaFoldDB" id="A0A9W3A5A1"/>
<keyword evidence="7" id="KW-1185">Reference proteome</keyword>
<dbReference type="SUPFAM" id="SSF81321">
    <property type="entry name" value="Family A G protein-coupled receptor-like"/>
    <property type="match status" value="1"/>
</dbReference>
<evidence type="ECO:0000256" key="1">
    <source>
        <dbReference type="ARBA" id="ARBA00004370"/>
    </source>
</evidence>
<dbReference type="GO" id="GO:0016020">
    <property type="term" value="C:membrane"/>
    <property type="evidence" value="ECO:0007669"/>
    <property type="project" value="UniProtKB-SubCell"/>
</dbReference>
<feature type="transmembrane region" description="Helical" evidence="5">
    <location>
        <begin position="225"/>
        <end position="246"/>
    </location>
</feature>
<name>A0A9W3A5A1_BIOGL</name>
<keyword evidence="3 5" id="KW-1133">Transmembrane helix</keyword>
<dbReference type="InterPro" id="IPR017452">
    <property type="entry name" value="GPCR_Rhodpsn_7TM"/>
</dbReference>
<evidence type="ECO:0000313" key="7">
    <source>
        <dbReference type="Proteomes" id="UP001165740"/>
    </source>
</evidence>
<keyword evidence="2 5" id="KW-0812">Transmembrane</keyword>
<evidence type="ECO:0000259" key="6">
    <source>
        <dbReference type="PROSITE" id="PS50262"/>
    </source>
</evidence>
<feature type="transmembrane region" description="Helical" evidence="5">
    <location>
        <begin position="77"/>
        <end position="99"/>
    </location>
</feature>
<dbReference type="GeneID" id="129925796"/>
<feature type="transmembrane region" description="Helical" evidence="5">
    <location>
        <begin position="167"/>
        <end position="185"/>
    </location>
</feature>
<dbReference type="PANTHER" id="PTHR46641:SF2">
    <property type="entry name" value="FMRFAMIDE RECEPTOR"/>
    <property type="match status" value="1"/>
</dbReference>
<evidence type="ECO:0000313" key="8">
    <source>
        <dbReference type="RefSeq" id="XP_055882348.1"/>
    </source>
</evidence>
<dbReference type="InterPro" id="IPR052954">
    <property type="entry name" value="GPCR-Ligand_Int"/>
</dbReference>
<dbReference type="GO" id="GO:0004930">
    <property type="term" value="F:G protein-coupled receptor activity"/>
    <property type="evidence" value="ECO:0007669"/>
    <property type="project" value="InterPro"/>
</dbReference>
<keyword evidence="8" id="KW-0675">Receptor</keyword>
<proteinExistence type="predicted"/>
<evidence type="ECO:0000256" key="4">
    <source>
        <dbReference type="ARBA" id="ARBA00023136"/>
    </source>
</evidence>
<gene>
    <name evidence="8" type="primary">LOC129925796</name>
</gene>
<dbReference type="OrthoDB" id="10304433at2759"/>
<evidence type="ECO:0000256" key="5">
    <source>
        <dbReference type="SAM" id="Phobius"/>
    </source>
</evidence>
<sequence>MELINSTYNQSGRDVNVTAAHVNDSYFDSSDSFASVSSSVRNVINVFMVPALCVIGFAGNVVNVLVLRRYGYKESNILFLTSMSLVEMTLTWLNAILSLGDILKYIDFTAALRVGAFTAIYFNVPRQIVISINVCHVTTIAVERAIAVCLPFQATRLFSISRIKKRLIFIYIFPSATLFPALFMLEHKWIYSPVLNATLIVPVETQFYKSNRVSISTYMNVPGNLFSTFIPVIIIACSLIVILKLFQRKLSFSTKTNSKKVKGQQGMKILLSVCLATIFISIPGISLLKYCQFTNLTSGDLYNLFNDISKLLSQLHASTDFFIYVTMSSKFLKIFKELLEIS</sequence>
<feature type="transmembrane region" description="Helical" evidence="5">
    <location>
        <begin position="267"/>
        <end position="288"/>
    </location>
</feature>
<protein>
    <submittedName>
        <fullName evidence="8">Probable G-protein coupled receptor B0563.6</fullName>
    </submittedName>
</protein>
<dbReference type="PANTHER" id="PTHR46641">
    <property type="entry name" value="FMRFAMIDE RECEPTOR-RELATED"/>
    <property type="match status" value="1"/>
</dbReference>
<feature type="domain" description="G-protein coupled receptors family 1 profile" evidence="6">
    <location>
        <begin position="59"/>
        <end position="324"/>
    </location>
</feature>
<reference evidence="8" key="1">
    <citation type="submission" date="2025-08" db="UniProtKB">
        <authorList>
            <consortium name="RefSeq"/>
        </authorList>
    </citation>
    <scope>IDENTIFICATION</scope>
</reference>
<accession>A0A9W3A5A1</accession>
<dbReference type="Pfam" id="PF00001">
    <property type="entry name" value="7tm_1"/>
    <property type="match status" value="1"/>
</dbReference>
<dbReference type="RefSeq" id="XP_055882348.1">
    <property type="nucleotide sequence ID" value="XM_056026373.1"/>
</dbReference>
<organism evidence="7 8">
    <name type="scientific">Biomphalaria glabrata</name>
    <name type="common">Bloodfluke planorb</name>
    <name type="synonym">Freshwater snail</name>
    <dbReference type="NCBI Taxonomy" id="6526"/>
    <lineage>
        <taxon>Eukaryota</taxon>
        <taxon>Metazoa</taxon>
        <taxon>Spiralia</taxon>
        <taxon>Lophotrochozoa</taxon>
        <taxon>Mollusca</taxon>
        <taxon>Gastropoda</taxon>
        <taxon>Heterobranchia</taxon>
        <taxon>Euthyneura</taxon>
        <taxon>Panpulmonata</taxon>
        <taxon>Hygrophila</taxon>
        <taxon>Lymnaeoidea</taxon>
        <taxon>Planorbidae</taxon>
        <taxon>Biomphalaria</taxon>
    </lineage>
</organism>
<feature type="transmembrane region" description="Helical" evidence="5">
    <location>
        <begin position="43"/>
        <end position="65"/>
    </location>
</feature>